<evidence type="ECO:0000259" key="1">
    <source>
        <dbReference type="PROSITE" id="PS50086"/>
    </source>
</evidence>
<feature type="non-terminal residue" evidence="2">
    <location>
        <position position="289"/>
    </location>
</feature>
<dbReference type="InterPro" id="IPR000195">
    <property type="entry name" value="Rab-GAP-TBC_dom"/>
</dbReference>
<dbReference type="SMART" id="SM00164">
    <property type="entry name" value="TBC"/>
    <property type="match status" value="1"/>
</dbReference>
<dbReference type="GeneID" id="33562562"/>
<evidence type="ECO:0000313" key="3">
    <source>
        <dbReference type="Proteomes" id="UP000193648"/>
    </source>
</evidence>
<feature type="domain" description="Rab-GAP TBC" evidence="1">
    <location>
        <begin position="40"/>
        <end position="226"/>
    </location>
</feature>
<dbReference type="GO" id="GO:0031267">
    <property type="term" value="F:small GTPase binding"/>
    <property type="evidence" value="ECO:0007669"/>
    <property type="project" value="TreeGrafter"/>
</dbReference>
<dbReference type="FunFam" id="1.10.472.80:FF:000008">
    <property type="entry name" value="TBC1 domain family member 10A"/>
    <property type="match status" value="1"/>
</dbReference>
<dbReference type="InParanoid" id="A0A1Y2GTL2"/>
<dbReference type="OrthoDB" id="159449at2759"/>
<dbReference type="RefSeq" id="XP_021882841.1">
    <property type="nucleotide sequence ID" value="XM_022020718.1"/>
</dbReference>
<dbReference type="Gene3D" id="1.10.10.750">
    <property type="entry name" value="Ypt/Rab-GAP domain of gyp1p, domain 1"/>
    <property type="match status" value="1"/>
</dbReference>
<dbReference type="FunCoup" id="A0A1Y2GTL2">
    <property type="interactions" value="2"/>
</dbReference>
<dbReference type="PANTHER" id="PTHR47219">
    <property type="entry name" value="RAB GTPASE-ACTIVATING PROTEIN 1-LIKE"/>
    <property type="match status" value="1"/>
</dbReference>
<accession>A0A1Y2GTL2</accession>
<dbReference type="PANTHER" id="PTHR47219:SF9">
    <property type="entry name" value="GTPASE ACTIVATING PROTEIN AND CENTROSOME-ASSOCIATED, ISOFORM B"/>
    <property type="match status" value="1"/>
</dbReference>
<dbReference type="InterPro" id="IPR050302">
    <property type="entry name" value="Rab_GAP_TBC_domain"/>
</dbReference>
<dbReference type="STRING" id="64571.A0A1Y2GTL2"/>
<gene>
    <name evidence="2" type="ORF">BCR41DRAFT_303498</name>
</gene>
<organism evidence="2 3">
    <name type="scientific">Lobosporangium transversale</name>
    <dbReference type="NCBI Taxonomy" id="64571"/>
    <lineage>
        <taxon>Eukaryota</taxon>
        <taxon>Fungi</taxon>
        <taxon>Fungi incertae sedis</taxon>
        <taxon>Mucoromycota</taxon>
        <taxon>Mortierellomycotina</taxon>
        <taxon>Mortierellomycetes</taxon>
        <taxon>Mortierellales</taxon>
        <taxon>Mortierellaceae</taxon>
        <taxon>Lobosporangium</taxon>
    </lineage>
</organism>
<keyword evidence="3" id="KW-1185">Reference proteome</keyword>
<sequence>MRKQRDYIRMSESKWLYALAHLQPDQVKKSSKYKKLARRGVPTSVRGRVWQFLANSHHYHVPGLFQELQTRGHIPIHDVIARDVNRCYPDHVHFRDGMGGTGQEDLHSILKAYAHYKPSVGYCQGMGRLVGMMLMQMPVEEAFWLLVATIENYLNEYFTPNLRQLRIDAGVFERLLEIQDSRLAQHLKKNEMSPIMYMTQWFLPLFTMSLPWASVLRVWDVFYFDGVKTLFRVALAVLRICRRHLLDNCPSTSECMDFLLHVPLEILGPEVLLDKTAYRIRLRREDIEK</sequence>
<dbReference type="Pfam" id="PF00566">
    <property type="entry name" value="RabGAP-TBC"/>
    <property type="match status" value="1"/>
</dbReference>
<dbReference type="GO" id="GO:0005096">
    <property type="term" value="F:GTPase activator activity"/>
    <property type="evidence" value="ECO:0007669"/>
    <property type="project" value="TreeGrafter"/>
</dbReference>
<protein>
    <submittedName>
        <fullName evidence="2">Rab-GTPase-TBC domain-domain-containing protein</fullName>
    </submittedName>
</protein>
<dbReference type="AlphaFoldDB" id="A0A1Y2GTL2"/>
<dbReference type="FunFam" id="1.10.8.270:FF:000016">
    <property type="entry name" value="TBC1 domain family member 2A"/>
    <property type="match status" value="1"/>
</dbReference>
<dbReference type="PROSITE" id="PS50086">
    <property type="entry name" value="TBC_RABGAP"/>
    <property type="match status" value="1"/>
</dbReference>
<dbReference type="Gene3D" id="1.10.472.80">
    <property type="entry name" value="Ypt/Rab-GAP domain of gyp1p, domain 3"/>
    <property type="match status" value="1"/>
</dbReference>
<dbReference type="Proteomes" id="UP000193648">
    <property type="component" value="Unassembled WGS sequence"/>
</dbReference>
<proteinExistence type="predicted"/>
<evidence type="ECO:0000313" key="2">
    <source>
        <dbReference type="EMBL" id="ORZ20932.1"/>
    </source>
</evidence>
<dbReference type="InterPro" id="IPR035969">
    <property type="entry name" value="Rab-GAP_TBC_sf"/>
</dbReference>
<name>A0A1Y2GTL2_9FUNG</name>
<comment type="caution">
    <text evidence="2">The sequence shown here is derived from an EMBL/GenBank/DDBJ whole genome shotgun (WGS) entry which is preliminary data.</text>
</comment>
<dbReference type="Gene3D" id="1.10.8.270">
    <property type="entry name" value="putative rabgap domain of human tbc1 domain family member 14 like domains"/>
    <property type="match status" value="1"/>
</dbReference>
<reference evidence="2 3" key="1">
    <citation type="submission" date="2016-07" db="EMBL/GenBank/DDBJ databases">
        <title>Pervasive Adenine N6-methylation of Active Genes in Fungi.</title>
        <authorList>
            <consortium name="DOE Joint Genome Institute"/>
            <person name="Mondo S.J."/>
            <person name="Dannebaum R.O."/>
            <person name="Kuo R.C."/>
            <person name="Labutti K."/>
            <person name="Haridas S."/>
            <person name="Kuo A."/>
            <person name="Salamov A."/>
            <person name="Ahrendt S.R."/>
            <person name="Lipzen A."/>
            <person name="Sullivan W."/>
            <person name="Andreopoulos W.B."/>
            <person name="Clum A."/>
            <person name="Lindquist E."/>
            <person name="Daum C."/>
            <person name="Ramamoorthy G.K."/>
            <person name="Gryganskyi A."/>
            <person name="Culley D."/>
            <person name="Magnuson J.K."/>
            <person name="James T.Y."/>
            <person name="O'Malley M.A."/>
            <person name="Stajich J.E."/>
            <person name="Spatafora J.W."/>
            <person name="Visel A."/>
            <person name="Grigoriev I.V."/>
        </authorList>
    </citation>
    <scope>NUCLEOTIDE SEQUENCE [LARGE SCALE GENOMIC DNA]</scope>
    <source>
        <strain evidence="2 3">NRRL 3116</strain>
    </source>
</reference>
<dbReference type="EMBL" id="MCFF01000012">
    <property type="protein sequence ID" value="ORZ20932.1"/>
    <property type="molecule type" value="Genomic_DNA"/>
</dbReference>
<dbReference type="SUPFAM" id="SSF47923">
    <property type="entry name" value="Ypt/Rab-GAP domain of gyp1p"/>
    <property type="match status" value="2"/>
</dbReference>